<dbReference type="Pfam" id="PF01551">
    <property type="entry name" value="Peptidase_M23"/>
    <property type="match status" value="1"/>
</dbReference>
<keyword evidence="1" id="KW-0732">Signal</keyword>
<keyword evidence="5" id="KW-1185">Reference proteome</keyword>
<name>A0A4R2GPJ7_9BACT</name>
<gene>
    <name evidence="4" type="ORF">EV194_101602</name>
</gene>
<dbReference type="Gene3D" id="2.70.70.10">
    <property type="entry name" value="Glucose Permease (Domain IIA)"/>
    <property type="match status" value="1"/>
</dbReference>
<feature type="coiled-coil region" evidence="2">
    <location>
        <begin position="94"/>
        <end position="128"/>
    </location>
</feature>
<dbReference type="PANTHER" id="PTHR21666:SF289">
    <property type="entry name" value="L-ALA--D-GLU ENDOPEPTIDASE"/>
    <property type="match status" value="1"/>
</dbReference>
<dbReference type="SUPFAM" id="SSF51261">
    <property type="entry name" value="Duplicated hybrid motif"/>
    <property type="match status" value="1"/>
</dbReference>
<sequence length="395" mass="46042">MLQLVFLSHLIMKESIFRFLFIFLCCQIVSTTLSGQNINNLRTEREALLQEIDRTNRLLQSKQTTRETNLQQLNLLTREITIRESFLADIRNEISIIDASLEENQRQINQLENEIESIKTEYARLIQDTYKRRNALDELIFFLSANGFSEAYQRYRLLQEYTRYRQQQAEKLKTSQNLLFALQEDIQIQRLQKEEALKEIENEYTQLSSNRQQKNVLIRNLQREERWLREQLNKQQQQAEELENRILEYIRTSRAGTTGENFGDFKGKLIWPVSRGRIVNGFGEHPHPVLSNVTIKNNGIDIQTSGNDDVFAVHNGEISRVVAIPGYNTAVIIRHGKFLTVYANLRTVKVAQGQIVTSGANLGTVYREDNDSGGILHFEIWEENQKLDPVNWLVP</sequence>
<keyword evidence="2" id="KW-0175">Coiled coil</keyword>
<evidence type="ECO:0000313" key="5">
    <source>
        <dbReference type="Proteomes" id="UP000295221"/>
    </source>
</evidence>
<dbReference type="InterPro" id="IPR011055">
    <property type="entry name" value="Dup_hybrid_motif"/>
</dbReference>
<comment type="caution">
    <text evidence="4">The sequence shown here is derived from an EMBL/GenBank/DDBJ whole genome shotgun (WGS) entry which is preliminary data.</text>
</comment>
<evidence type="ECO:0000256" key="2">
    <source>
        <dbReference type="SAM" id="Coils"/>
    </source>
</evidence>
<feature type="coiled-coil region" evidence="2">
    <location>
        <begin position="38"/>
        <end position="65"/>
    </location>
</feature>
<evidence type="ECO:0000313" key="4">
    <source>
        <dbReference type="EMBL" id="TCO10968.1"/>
    </source>
</evidence>
<evidence type="ECO:0000259" key="3">
    <source>
        <dbReference type="Pfam" id="PF01551"/>
    </source>
</evidence>
<dbReference type="Gene3D" id="6.10.250.3150">
    <property type="match status" value="1"/>
</dbReference>
<feature type="coiled-coil region" evidence="2">
    <location>
        <begin position="179"/>
        <end position="252"/>
    </location>
</feature>
<reference evidence="4 5" key="1">
    <citation type="submission" date="2019-03" db="EMBL/GenBank/DDBJ databases">
        <title>Genomic Encyclopedia of Type Strains, Phase IV (KMG-IV): sequencing the most valuable type-strain genomes for metagenomic binning, comparative biology and taxonomic classification.</title>
        <authorList>
            <person name="Goeker M."/>
        </authorList>
    </citation>
    <scope>NUCLEOTIDE SEQUENCE [LARGE SCALE GENOMIC DNA]</scope>
    <source>
        <strain evidence="4 5">DSM 24179</strain>
    </source>
</reference>
<dbReference type="PANTHER" id="PTHR21666">
    <property type="entry name" value="PEPTIDASE-RELATED"/>
    <property type="match status" value="1"/>
</dbReference>
<protein>
    <submittedName>
        <fullName evidence="4">Septal ring factor EnvC (AmiA/AmiB activator)</fullName>
    </submittedName>
</protein>
<dbReference type="CDD" id="cd12797">
    <property type="entry name" value="M23_peptidase"/>
    <property type="match status" value="1"/>
</dbReference>
<dbReference type="AlphaFoldDB" id="A0A4R2GPJ7"/>
<organism evidence="4 5">
    <name type="scientific">Natronoflexus pectinivorans</name>
    <dbReference type="NCBI Taxonomy" id="682526"/>
    <lineage>
        <taxon>Bacteria</taxon>
        <taxon>Pseudomonadati</taxon>
        <taxon>Bacteroidota</taxon>
        <taxon>Bacteroidia</taxon>
        <taxon>Marinilabiliales</taxon>
        <taxon>Marinilabiliaceae</taxon>
        <taxon>Natronoflexus</taxon>
    </lineage>
</organism>
<dbReference type="GO" id="GO:0004222">
    <property type="term" value="F:metalloendopeptidase activity"/>
    <property type="evidence" value="ECO:0007669"/>
    <property type="project" value="TreeGrafter"/>
</dbReference>
<dbReference type="EMBL" id="SLWK01000001">
    <property type="protein sequence ID" value="TCO10968.1"/>
    <property type="molecule type" value="Genomic_DNA"/>
</dbReference>
<dbReference type="Proteomes" id="UP000295221">
    <property type="component" value="Unassembled WGS sequence"/>
</dbReference>
<accession>A0A4R2GPJ7</accession>
<dbReference type="InterPro" id="IPR016047">
    <property type="entry name" value="M23ase_b-sheet_dom"/>
</dbReference>
<proteinExistence type="predicted"/>
<evidence type="ECO:0000256" key="1">
    <source>
        <dbReference type="ARBA" id="ARBA00022729"/>
    </source>
</evidence>
<feature type="domain" description="M23ase beta-sheet core" evidence="3">
    <location>
        <begin position="297"/>
        <end position="389"/>
    </location>
</feature>
<dbReference type="InterPro" id="IPR050570">
    <property type="entry name" value="Cell_wall_metabolism_enzyme"/>
</dbReference>